<proteinExistence type="predicted"/>
<dbReference type="EMBL" id="NCKW01007822">
    <property type="protein sequence ID" value="POM69784.1"/>
    <property type="molecule type" value="Genomic_DNA"/>
</dbReference>
<comment type="caution">
    <text evidence="1">The sequence shown here is derived from an EMBL/GenBank/DDBJ whole genome shotgun (WGS) entry which is preliminary data.</text>
</comment>
<gene>
    <name evidence="1" type="ORF">PHPALM_13904</name>
</gene>
<dbReference type="AlphaFoldDB" id="A0A2P4XW45"/>
<evidence type="ECO:0000313" key="2">
    <source>
        <dbReference type="Proteomes" id="UP000237271"/>
    </source>
</evidence>
<accession>A0A2P4XW45</accession>
<dbReference type="Proteomes" id="UP000237271">
    <property type="component" value="Unassembled WGS sequence"/>
</dbReference>
<name>A0A2P4XW45_9STRA</name>
<keyword evidence="2" id="KW-1185">Reference proteome</keyword>
<dbReference type="OrthoDB" id="94796at2759"/>
<reference evidence="1 2" key="1">
    <citation type="journal article" date="2017" name="Genome Biol. Evol.">
        <title>Phytophthora megakarya and P. palmivora, closely related causal agents of cacao black pod rot, underwent increases in genome sizes and gene numbers by different mechanisms.</title>
        <authorList>
            <person name="Ali S.S."/>
            <person name="Shao J."/>
            <person name="Lary D.J."/>
            <person name="Kronmiller B."/>
            <person name="Shen D."/>
            <person name="Strem M.D."/>
            <person name="Amoako-Attah I."/>
            <person name="Akrofi A.Y."/>
            <person name="Begoude B.A."/>
            <person name="Ten Hoopen G.M."/>
            <person name="Coulibaly K."/>
            <person name="Kebe B.I."/>
            <person name="Melnick R.L."/>
            <person name="Guiltinan M.J."/>
            <person name="Tyler B.M."/>
            <person name="Meinhardt L.W."/>
            <person name="Bailey B.A."/>
        </authorList>
    </citation>
    <scope>NUCLEOTIDE SEQUENCE [LARGE SCALE GENOMIC DNA]</scope>
    <source>
        <strain evidence="2">sbr112.9</strain>
    </source>
</reference>
<sequence>MTVPQPIFEVVAAPELAVWNQAAIIAFIRERRQYETKIAERCSSTGEVPETVARSIRTSSKPRCVADAMILAEMKRKVGGMVIDRVPDVSRLFAELKMDLDEVDVEARIAKYFMGVDRLVEDNGLTGILDRGPAVDEAGRQRMKMRCKLLLKHITPEIFKTDLTRMVELNHRETKADDHALHDLMIERATRQQQYYLKQSEIGQNATLRPMRTAQIAQPTCKAIGQTTEYPRWWPEYPGRPEISSQRVPDCPTATAEQKANVENTLREKRSSPQERVKRIAADVKPAFRSAVINGVLDVPFCPDTTSDVNNIAVMFIPKHFSEDLDRFKTLRQMLLKE</sequence>
<organism evidence="1 2">
    <name type="scientific">Phytophthora palmivora</name>
    <dbReference type="NCBI Taxonomy" id="4796"/>
    <lineage>
        <taxon>Eukaryota</taxon>
        <taxon>Sar</taxon>
        <taxon>Stramenopiles</taxon>
        <taxon>Oomycota</taxon>
        <taxon>Peronosporomycetes</taxon>
        <taxon>Peronosporales</taxon>
        <taxon>Peronosporaceae</taxon>
        <taxon>Phytophthora</taxon>
    </lineage>
</organism>
<protein>
    <submittedName>
        <fullName evidence="1">Uncharacterized protein</fullName>
    </submittedName>
</protein>
<evidence type="ECO:0000313" key="1">
    <source>
        <dbReference type="EMBL" id="POM69784.1"/>
    </source>
</evidence>